<feature type="coiled-coil region" evidence="9">
    <location>
        <begin position="422"/>
        <end position="524"/>
    </location>
</feature>
<keyword evidence="3 8" id="KW-0132">Cell division</keyword>
<comment type="subunit">
    <text evidence="8">Component of the NDC80 complex.</text>
</comment>
<feature type="coiled-coil region" evidence="9">
    <location>
        <begin position="204"/>
        <end position="342"/>
    </location>
</feature>
<evidence type="ECO:0000256" key="10">
    <source>
        <dbReference type="SAM" id="MobiDB-lite"/>
    </source>
</evidence>
<dbReference type="EMBL" id="CM004393">
    <property type="protein sequence ID" value="OAY44879.1"/>
    <property type="molecule type" value="Genomic_DNA"/>
</dbReference>
<name>A0A2C9VHI3_MANES</name>
<dbReference type="Gramene" id="Manes.07G012900.1.v8.1">
    <property type="protein sequence ID" value="Manes.07G012900.1.v8.1.CDS"/>
    <property type="gene ID" value="Manes.07G012900.v8.1"/>
</dbReference>
<evidence type="ECO:0000256" key="4">
    <source>
        <dbReference type="ARBA" id="ARBA00022776"/>
    </source>
</evidence>
<evidence type="ECO:0000256" key="8">
    <source>
        <dbReference type="RuleBase" id="RU368072"/>
    </source>
</evidence>
<feature type="domain" description="Kinetochore protein Ndc80 CH" evidence="11">
    <location>
        <begin position="28"/>
        <end position="163"/>
    </location>
</feature>
<keyword evidence="8" id="KW-0995">Kinetochore</keyword>
<dbReference type="GO" id="GO:0031262">
    <property type="term" value="C:Ndc80 complex"/>
    <property type="evidence" value="ECO:0007669"/>
    <property type="project" value="UniProtKB-UniRule"/>
</dbReference>
<keyword evidence="6 8" id="KW-0131">Cell cycle</keyword>
<evidence type="ECO:0000313" key="13">
    <source>
        <dbReference type="Proteomes" id="UP000091857"/>
    </source>
</evidence>
<evidence type="ECO:0000256" key="9">
    <source>
        <dbReference type="SAM" id="Coils"/>
    </source>
</evidence>
<evidence type="ECO:0000256" key="2">
    <source>
        <dbReference type="ARBA" id="ARBA00022454"/>
    </source>
</evidence>
<dbReference type="PANTHER" id="PTHR46681:SF1">
    <property type="entry name" value="KINETOCHORE PROTEIN NDC80 HOMOLOG"/>
    <property type="match status" value="1"/>
</dbReference>
<organism evidence="12 13">
    <name type="scientific">Manihot esculenta</name>
    <name type="common">Cassava</name>
    <name type="synonym">Jatropha manihot</name>
    <dbReference type="NCBI Taxonomy" id="3983"/>
    <lineage>
        <taxon>Eukaryota</taxon>
        <taxon>Viridiplantae</taxon>
        <taxon>Streptophyta</taxon>
        <taxon>Embryophyta</taxon>
        <taxon>Tracheophyta</taxon>
        <taxon>Spermatophyta</taxon>
        <taxon>Magnoliopsida</taxon>
        <taxon>eudicotyledons</taxon>
        <taxon>Gunneridae</taxon>
        <taxon>Pentapetalae</taxon>
        <taxon>rosids</taxon>
        <taxon>fabids</taxon>
        <taxon>Malpighiales</taxon>
        <taxon>Euphorbiaceae</taxon>
        <taxon>Crotonoideae</taxon>
        <taxon>Manihoteae</taxon>
        <taxon>Manihot</taxon>
    </lineage>
</organism>
<reference evidence="13" key="1">
    <citation type="journal article" date="2016" name="Nat. Biotechnol.">
        <title>Sequencing wild and cultivated cassava and related species reveals extensive interspecific hybridization and genetic diversity.</title>
        <authorList>
            <person name="Bredeson J.V."/>
            <person name="Lyons J.B."/>
            <person name="Prochnik S.E."/>
            <person name="Wu G.A."/>
            <person name="Ha C.M."/>
            <person name="Edsinger-Gonzales E."/>
            <person name="Grimwood J."/>
            <person name="Schmutz J."/>
            <person name="Rabbi I.Y."/>
            <person name="Egesi C."/>
            <person name="Nauluvula P."/>
            <person name="Lebot V."/>
            <person name="Ndunguru J."/>
            <person name="Mkamilo G."/>
            <person name="Bart R.S."/>
            <person name="Setter T.L."/>
            <person name="Gleadow R.M."/>
            <person name="Kulakow P."/>
            <person name="Ferguson M.E."/>
            <person name="Rounsley S."/>
            <person name="Rokhsar D.S."/>
        </authorList>
    </citation>
    <scope>NUCLEOTIDE SEQUENCE [LARGE SCALE GENOMIC DNA]</scope>
    <source>
        <strain evidence="13">cv. AM560-2</strain>
    </source>
</reference>
<gene>
    <name evidence="12" type="ORF">MANES_07G012900v8</name>
</gene>
<protein>
    <recommendedName>
        <fullName evidence="8">Kinetochore protein NDC80</fullName>
    </recommendedName>
</protein>
<dbReference type="PANTHER" id="PTHR46681">
    <property type="entry name" value="KINETOCHORE PROTEIN NDC80 HOMOLOG"/>
    <property type="match status" value="1"/>
</dbReference>
<evidence type="ECO:0000256" key="5">
    <source>
        <dbReference type="ARBA" id="ARBA00023054"/>
    </source>
</evidence>
<dbReference type="GO" id="GO:0051315">
    <property type="term" value="P:attachment of mitotic spindle microtubules to kinetochore"/>
    <property type="evidence" value="ECO:0007669"/>
    <property type="project" value="UniProtKB-UniRule"/>
</dbReference>
<evidence type="ECO:0000259" key="11">
    <source>
        <dbReference type="Pfam" id="PF03801"/>
    </source>
</evidence>
<keyword evidence="5 9" id="KW-0175">Coiled coil</keyword>
<dbReference type="GO" id="GO:0051301">
    <property type="term" value="P:cell division"/>
    <property type="evidence" value="ECO:0007669"/>
    <property type="project" value="UniProtKB-UniRule"/>
</dbReference>
<comment type="caution">
    <text evidence="12">The sequence shown here is derived from an EMBL/GenBank/DDBJ whole genome shotgun (WGS) entry which is preliminary data.</text>
</comment>
<proteinExistence type="inferred from homology"/>
<dbReference type="Pfam" id="PF03801">
    <property type="entry name" value="Ndc80_HEC"/>
    <property type="match status" value="1"/>
</dbReference>
<comment type="function">
    <text evidence="8">Acts as a component of the essential kinetochore-associated NDC80 complex, which is required for chromosome segregation and spindle checkpoint activity.</text>
</comment>
<dbReference type="InterPro" id="IPR038273">
    <property type="entry name" value="Ndc80_sf"/>
</dbReference>
<dbReference type="OrthoDB" id="7459479at2759"/>
<accession>A0A2C9VHI3</accession>
<dbReference type="InterPro" id="IPR055307">
    <property type="entry name" value="NDC80_plants"/>
</dbReference>
<evidence type="ECO:0000313" key="12">
    <source>
        <dbReference type="EMBL" id="OAY44879.1"/>
    </source>
</evidence>
<evidence type="ECO:0000256" key="1">
    <source>
        <dbReference type="ARBA" id="ARBA00007050"/>
    </source>
</evidence>
<dbReference type="Gene3D" id="1.10.418.30">
    <property type="entry name" value="Ncd80 complex, Ncd80 subunit"/>
    <property type="match status" value="1"/>
</dbReference>
<evidence type="ECO:0000256" key="7">
    <source>
        <dbReference type="ARBA" id="ARBA00023328"/>
    </source>
</evidence>
<keyword evidence="7 8" id="KW-0137">Centromere</keyword>
<dbReference type="STRING" id="3983.A0A2C9VHI3"/>
<feature type="region of interest" description="Disordered" evidence="10">
    <location>
        <begin position="1"/>
        <end position="47"/>
    </location>
</feature>
<dbReference type="OMA" id="PSHKFQK"/>
<dbReference type="Proteomes" id="UP000091857">
    <property type="component" value="Chromosome 7"/>
</dbReference>
<keyword evidence="8" id="KW-0539">Nucleus</keyword>
<keyword evidence="2 8" id="KW-0158">Chromosome</keyword>
<keyword evidence="4 8" id="KW-0498">Mitosis</keyword>
<comment type="subcellular location">
    <subcellularLocation>
        <location evidence="8">Chromosome</location>
        <location evidence="8">Centromere</location>
        <location evidence="8">Kinetochore</location>
    </subcellularLocation>
    <subcellularLocation>
        <location evidence="8">Nucleus</location>
    </subcellularLocation>
</comment>
<evidence type="ECO:0000256" key="6">
    <source>
        <dbReference type="ARBA" id="ARBA00023306"/>
    </source>
</evidence>
<evidence type="ECO:0000256" key="3">
    <source>
        <dbReference type="ARBA" id="ARBA00022618"/>
    </source>
</evidence>
<dbReference type="AlphaFoldDB" id="A0A2C9VHI3"/>
<dbReference type="InterPro" id="IPR055260">
    <property type="entry name" value="Ndc80_CH"/>
</dbReference>
<sequence length="579" mass="66088">MRGKARRRPTESFNPQPTPDRRQFPFSTSVANTSRDSDASFASSRPSTIGVGRSSELYTDRAHQNSAIRSINTYLSSHSSLLSLKTHPISSAKEITEVLQFLLHQLDYPSTKLEDDLFIILKSLNCPFKVIKSTLRAPNTPHNWPSFLAVIHWLVQIAMYKEHLAANSRSHVENNGMLVYAFNSYLSYIRGDDDSVEALDREFMEKLERERDSVLESVKVLESNFNELSAKAEAMRKGPTEIERLEKERSVLEEDVKKFHAMISEFNQRIEGMEKLLEEKRKELDAKVEERKRIIEENEDLKKRVDEQSFNLRDAERMKRELQAVERDIGEAEAARNSWEEKMWDLDAAIGHKFKELEALSMECNQAARRLKLGNGFQYVLNAEGSTPAQVMGIDYKSTVKPGLESFADDIKKNSMAKLEELISLQQESSELTAKIEGKKNRIAALQSNIDEVEAQLNSSRKETEEYANRCAVEATKLVQDVQMEAHNLDVLEREAAEFLKDSEKKLQEAIKRSEEEIQMHARELFTVVDAVSKYKEHMEAKISEMKNKLSETAVSVSGAYKRSLPAQFGISLDAIHTT</sequence>
<dbReference type="GO" id="GO:0005634">
    <property type="term" value="C:nucleus"/>
    <property type="evidence" value="ECO:0007669"/>
    <property type="project" value="UniProtKB-SubCell"/>
</dbReference>
<comment type="similarity">
    <text evidence="1 8">Belongs to the NDC80/HEC1 family.</text>
</comment>
<keyword evidence="13" id="KW-1185">Reference proteome</keyword>